<dbReference type="InterPro" id="IPR017896">
    <property type="entry name" value="4Fe4S_Fe-S-bd"/>
</dbReference>
<proteinExistence type="predicted"/>
<sequence>MSTLTEKIREAAQKVLAEGLAEVVLGYTQGSLPYRNRVTAVNTPEETSRLIWPSFGVLNPANVLHKLKGKKVALISPGCVSRAVVVLCQEGQVKRDEVYLLGVPCPGMLDPSKVRDLGKKILRVEDDFKEKVLVVTSEGEKIVAREELLRQNCLECRHPTPPVYDELLEGEARKPSPSPYQKVEEIEAREVSARWQWFQEAVVSRCIRCYACRNACPLCYCPTCFVDDSRPQWVGKTRDPVDTALYHLVRAYHLAGRCVDCGSCEAACPMDIPLRLLTKKLEKEALSAFSFESGLDPEAPLLLTTFREEDPEDFMITQELKALGKI</sequence>
<evidence type="ECO:0000259" key="4">
    <source>
        <dbReference type="PROSITE" id="PS51379"/>
    </source>
</evidence>
<keyword evidence="1" id="KW-0479">Metal-binding</keyword>
<name>A0A7V5U1Y0_9BACT</name>
<dbReference type="InterPro" id="IPR017900">
    <property type="entry name" value="4Fe4S_Fe_S_CS"/>
</dbReference>
<evidence type="ECO:0000256" key="3">
    <source>
        <dbReference type="ARBA" id="ARBA00023014"/>
    </source>
</evidence>
<dbReference type="GO" id="GO:0046872">
    <property type="term" value="F:metal ion binding"/>
    <property type="evidence" value="ECO:0007669"/>
    <property type="project" value="UniProtKB-KW"/>
</dbReference>
<accession>A0A7V5U1Y0</accession>
<dbReference type="AlphaFoldDB" id="A0A7V5U1Y0"/>
<dbReference type="PROSITE" id="PS51379">
    <property type="entry name" value="4FE4S_FER_2"/>
    <property type="match status" value="1"/>
</dbReference>
<protein>
    <submittedName>
        <fullName evidence="5">4Fe-4S ferredoxin</fullName>
    </submittedName>
</protein>
<gene>
    <name evidence="5" type="ORF">ENJ96_01660</name>
</gene>
<dbReference type="EMBL" id="DROK01000048">
    <property type="protein sequence ID" value="HHI96540.1"/>
    <property type="molecule type" value="Genomic_DNA"/>
</dbReference>
<comment type="caution">
    <text evidence="5">The sequence shown here is derived from an EMBL/GenBank/DDBJ whole genome shotgun (WGS) entry which is preliminary data.</text>
</comment>
<dbReference type="SUPFAM" id="SSF46548">
    <property type="entry name" value="alpha-helical ferredoxin"/>
    <property type="match status" value="1"/>
</dbReference>
<dbReference type="Pfam" id="PF13183">
    <property type="entry name" value="Fer4_8"/>
    <property type="match status" value="1"/>
</dbReference>
<reference evidence="5" key="1">
    <citation type="journal article" date="2020" name="mSystems">
        <title>Genome- and Community-Level Interaction Insights into Carbon Utilization and Element Cycling Functions of Hydrothermarchaeota in Hydrothermal Sediment.</title>
        <authorList>
            <person name="Zhou Z."/>
            <person name="Liu Y."/>
            <person name="Xu W."/>
            <person name="Pan J."/>
            <person name="Luo Z.H."/>
            <person name="Li M."/>
        </authorList>
    </citation>
    <scope>NUCLEOTIDE SEQUENCE [LARGE SCALE GENOMIC DNA]</scope>
    <source>
        <strain evidence="5">HyVt-533</strain>
    </source>
</reference>
<evidence type="ECO:0000256" key="1">
    <source>
        <dbReference type="ARBA" id="ARBA00022723"/>
    </source>
</evidence>
<feature type="domain" description="4Fe-4S ferredoxin-type" evidence="4">
    <location>
        <begin position="249"/>
        <end position="279"/>
    </location>
</feature>
<dbReference type="InterPro" id="IPR009051">
    <property type="entry name" value="Helical_ferredxn"/>
</dbReference>
<dbReference type="Proteomes" id="UP000886101">
    <property type="component" value="Unassembled WGS sequence"/>
</dbReference>
<evidence type="ECO:0000256" key="2">
    <source>
        <dbReference type="ARBA" id="ARBA00023004"/>
    </source>
</evidence>
<dbReference type="PROSITE" id="PS00198">
    <property type="entry name" value="4FE4S_FER_1"/>
    <property type="match status" value="1"/>
</dbReference>
<evidence type="ECO:0000313" key="5">
    <source>
        <dbReference type="EMBL" id="HHI96540.1"/>
    </source>
</evidence>
<keyword evidence="2" id="KW-0408">Iron</keyword>
<keyword evidence="3" id="KW-0411">Iron-sulfur</keyword>
<organism evidence="5">
    <name type="scientific">Thermodesulfatator atlanticus</name>
    <dbReference type="NCBI Taxonomy" id="501497"/>
    <lineage>
        <taxon>Bacteria</taxon>
        <taxon>Pseudomonadati</taxon>
        <taxon>Thermodesulfobacteriota</taxon>
        <taxon>Thermodesulfobacteria</taxon>
        <taxon>Thermodesulfobacteriales</taxon>
        <taxon>Thermodesulfatatoraceae</taxon>
        <taxon>Thermodesulfatator</taxon>
    </lineage>
</organism>
<dbReference type="GO" id="GO:0051536">
    <property type="term" value="F:iron-sulfur cluster binding"/>
    <property type="evidence" value="ECO:0007669"/>
    <property type="project" value="UniProtKB-KW"/>
</dbReference>
<dbReference type="Gene3D" id="1.10.1060.10">
    <property type="entry name" value="Alpha-helical ferredoxin"/>
    <property type="match status" value="1"/>
</dbReference>